<evidence type="ECO:0000259" key="3">
    <source>
        <dbReference type="Pfam" id="PF08338"/>
    </source>
</evidence>
<dbReference type="PANTHER" id="PTHR11092:SF0">
    <property type="entry name" value="EPIMERASE FAMILY PROTEIN SDR39U1"/>
    <property type="match status" value="1"/>
</dbReference>
<dbReference type="Pfam" id="PF01370">
    <property type="entry name" value="Epimerase"/>
    <property type="match status" value="1"/>
</dbReference>
<evidence type="ECO:0000313" key="4">
    <source>
        <dbReference type="EMBL" id="MBB2149745.1"/>
    </source>
</evidence>
<gene>
    <name evidence="4" type="ORF">GM920_12625</name>
</gene>
<name>A0ABR6EWT5_9SPHI</name>
<dbReference type="NCBIfam" id="TIGR01777">
    <property type="entry name" value="yfcH"/>
    <property type="match status" value="1"/>
</dbReference>
<dbReference type="Gene3D" id="3.40.50.720">
    <property type="entry name" value="NAD(P)-binding Rossmann-like Domain"/>
    <property type="match status" value="1"/>
</dbReference>
<evidence type="ECO:0000313" key="5">
    <source>
        <dbReference type="Proteomes" id="UP000636110"/>
    </source>
</evidence>
<dbReference type="Proteomes" id="UP000636110">
    <property type="component" value="Unassembled WGS sequence"/>
</dbReference>
<dbReference type="InterPro" id="IPR001509">
    <property type="entry name" value="Epimerase_deHydtase"/>
</dbReference>
<dbReference type="RefSeq" id="WP_182957745.1">
    <property type="nucleotide sequence ID" value="NZ_WNXC01000004.1"/>
</dbReference>
<dbReference type="InterPro" id="IPR010099">
    <property type="entry name" value="SDR39U1"/>
</dbReference>
<dbReference type="InterPro" id="IPR036291">
    <property type="entry name" value="NAD(P)-bd_dom_sf"/>
</dbReference>
<organism evidence="4 5">
    <name type="scientific">Pedobacter gandavensis</name>
    <dbReference type="NCBI Taxonomy" id="2679963"/>
    <lineage>
        <taxon>Bacteria</taxon>
        <taxon>Pseudomonadati</taxon>
        <taxon>Bacteroidota</taxon>
        <taxon>Sphingobacteriia</taxon>
        <taxon>Sphingobacteriales</taxon>
        <taxon>Sphingobacteriaceae</taxon>
        <taxon>Pedobacter</taxon>
    </lineage>
</organism>
<dbReference type="Pfam" id="PF08338">
    <property type="entry name" value="DUF1731"/>
    <property type="match status" value="1"/>
</dbReference>
<sequence>MNKQVLITGATGMIGQKLIQILLDKGYQVSILSRKKIQINGVKVYLWDLDQSTIDPDCLSGVDTIIHLAGENIASEKWTAARKKKIINSRVLSAQLLYKTIKEQKAPVKNFISASALGYYGDTGDQIVTEEHPNGQGFLALCCREWEAAADQGLSMGIRVVKWRIGFILAHNEGALKAMDKPIRYYLGTGLGSGKQWTPWLHIDDLLKMFSDSIENQRYSGAYNACTPHPASNLSLTKAIAKQLHRPVWPINVPEFILKIILGELSELVLNSNNASSKKLLDTGFKFKYPELDLALSDIYRA</sequence>
<accession>A0ABR6EWT5</accession>
<comment type="caution">
    <text evidence="4">The sequence shown here is derived from an EMBL/GenBank/DDBJ whole genome shotgun (WGS) entry which is preliminary data.</text>
</comment>
<protein>
    <submittedName>
        <fullName evidence="4">TIGR01777 family protein</fullName>
    </submittedName>
</protein>
<dbReference type="SUPFAM" id="SSF51735">
    <property type="entry name" value="NAD(P)-binding Rossmann-fold domains"/>
    <property type="match status" value="1"/>
</dbReference>
<evidence type="ECO:0000256" key="1">
    <source>
        <dbReference type="ARBA" id="ARBA00009353"/>
    </source>
</evidence>
<comment type="similarity">
    <text evidence="1">Belongs to the NAD(P)-dependent epimerase/dehydratase family. SDR39U1 subfamily.</text>
</comment>
<dbReference type="EMBL" id="WNXC01000004">
    <property type="protein sequence ID" value="MBB2149745.1"/>
    <property type="molecule type" value="Genomic_DNA"/>
</dbReference>
<reference evidence="4 5" key="1">
    <citation type="submission" date="2019-11" db="EMBL/GenBank/DDBJ databases">
        <title>Description of Pedobacter sp. LMG 31462T.</title>
        <authorList>
            <person name="Carlier A."/>
            <person name="Qi S."/>
            <person name="Vandamme P."/>
        </authorList>
    </citation>
    <scope>NUCLEOTIDE SEQUENCE [LARGE SCALE GENOMIC DNA]</scope>
    <source>
        <strain evidence="4 5">LMG 31462</strain>
    </source>
</reference>
<evidence type="ECO:0000259" key="2">
    <source>
        <dbReference type="Pfam" id="PF01370"/>
    </source>
</evidence>
<proteinExistence type="inferred from homology"/>
<keyword evidence="5" id="KW-1185">Reference proteome</keyword>
<dbReference type="PANTHER" id="PTHR11092">
    <property type="entry name" value="SUGAR NUCLEOTIDE EPIMERASE RELATED"/>
    <property type="match status" value="1"/>
</dbReference>
<feature type="domain" description="NAD-dependent epimerase/dehydratase" evidence="2">
    <location>
        <begin position="5"/>
        <end position="126"/>
    </location>
</feature>
<dbReference type="InterPro" id="IPR013549">
    <property type="entry name" value="DUF1731"/>
</dbReference>
<feature type="domain" description="DUF1731" evidence="3">
    <location>
        <begin position="253"/>
        <end position="299"/>
    </location>
</feature>